<sequence>MSANISVIVRQDESSYSYPSTITKYLTDAKVEPRDCDTMLKLKKPFTWYSEMDANNPMRKVQPPTTTCEYDEPAVVVSETVDVSSTSAEPSSSVIAMPPPSSTTPTTTPATTPTSALRLVPMPTSPLFVLESPRHWRVSTTDADSYCKAAPQFPPTIDETLKKLITSKCTSLKRSSNGSQAQNSCLEGALPIDTVVNPNGGNNTGHAMAVTTRSGRGGNAPTSSQRQLVDDDQVVQEEEVLNIWCNLMRKFRLILIKVWKRLKGSSANWEINGIFERSFVFIEFPEATQCSYSLLHLLFRRPIQFSASTVLPAIALPLPIEPSLFYEVFLTINTIQVLMFCLCLVASIVASATLCRLPQHSDSSFNNSKGKN</sequence>
<organism evidence="3 4">
    <name type="scientific">Nicotiana sylvestris</name>
    <name type="common">Wood tobacco</name>
    <name type="synonym">South American tobacco</name>
    <dbReference type="NCBI Taxonomy" id="4096"/>
    <lineage>
        <taxon>Eukaryota</taxon>
        <taxon>Viridiplantae</taxon>
        <taxon>Streptophyta</taxon>
        <taxon>Embryophyta</taxon>
        <taxon>Tracheophyta</taxon>
        <taxon>Spermatophyta</taxon>
        <taxon>Magnoliopsida</taxon>
        <taxon>eudicotyledons</taxon>
        <taxon>Gunneridae</taxon>
        <taxon>Pentapetalae</taxon>
        <taxon>asterids</taxon>
        <taxon>lamiids</taxon>
        <taxon>Solanales</taxon>
        <taxon>Solanaceae</taxon>
        <taxon>Nicotianoideae</taxon>
        <taxon>Nicotianeae</taxon>
        <taxon>Nicotiana</taxon>
    </lineage>
</organism>
<evidence type="ECO:0000313" key="3">
    <source>
        <dbReference type="Proteomes" id="UP000189701"/>
    </source>
</evidence>
<keyword evidence="3" id="KW-1185">Reference proteome</keyword>
<dbReference type="RefSeq" id="XP_009767756.1">
    <property type="nucleotide sequence ID" value="XM_009769454.1"/>
</dbReference>
<keyword evidence="2" id="KW-0812">Transmembrane</keyword>
<feature type="compositionally biased region" description="Low complexity" evidence="1">
    <location>
        <begin position="103"/>
        <end position="114"/>
    </location>
</feature>
<feature type="transmembrane region" description="Helical" evidence="2">
    <location>
        <begin position="337"/>
        <end position="357"/>
    </location>
</feature>
<evidence type="ECO:0000256" key="2">
    <source>
        <dbReference type="SAM" id="Phobius"/>
    </source>
</evidence>
<gene>
    <name evidence="4" type="primary">LOC104218869</name>
</gene>
<feature type="region of interest" description="Disordered" evidence="1">
    <location>
        <begin position="86"/>
        <end position="114"/>
    </location>
</feature>
<reference evidence="3" key="1">
    <citation type="journal article" date="2013" name="Genome Biol.">
        <title>Reference genomes and transcriptomes of Nicotiana sylvestris and Nicotiana tomentosiformis.</title>
        <authorList>
            <person name="Sierro N."/>
            <person name="Battey J.N."/>
            <person name="Ouadi S."/>
            <person name="Bovet L."/>
            <person name="Goepfert S."/>
            <person name="Bakaher N."/>
            <person name="Peitsch M.C."/>
            <person name="Ivanov N.V."/>
        </authorList>
    </citation>
    <scope>NUCLEOTIDE SEQUENCE [LARGE SCALE GENOMIC DNA]</scope>
</reference>
<name>A0A1U7VS25_NICSY</name>
<proteinExistence type="predicted"/>
<keyword evidence="2" id="KW-0472">Membrane</keyword>
<dbReference type="Proteomes" id="UP000189701">
    <property type="component" value="Unplaced"/>
</dbReference>
<accession>A0A1U7VS25</accession>
<protein>
    <submittedName>
        <fullName evidence="4">Uncharacterized protein LOC104218869</fullName>
    </submittedName>
</protein>
<dbReference type="AlphaFoldDB" id="A0A1U7VS25"/>
<evidence type="ECO:0000313" key="4">
    <source>
        <dbReference type="RefSeq" id="XP_009767756.1"/>
    </source>
</evidence>
<evidence type="ECO:0000256" key="1">
    <source>
        <dbReference type="SAM" id="MobiDB-lite"/>
    </source>
</evidence>
<keyword evidence="2" id="KW-1133">Transmembrane helix</keyword>
<reference evidence="4" key="2">
    <citation type="submission" date="2025-08" db="UniProtKB">
        <authorList>
            <consortium name="RefSeq"/>
        </authorList>
    </citation>
    <scope>IDENTIFICATION</scope>
    <source>
        <tissue evidence="4">Leaf</tissue>
    </source>
</reference>